<reference evidence="2 3" key="1">
    <citation type="submission" date="2024-07" db="EMBL/GenBank/DDBJ databases">
        <authorList>
            <person name="Lee S."/>
            <person name="Kang M."/>
        </authorList>
    </citation>
    <scope>NUCLEOTIDE SEQUENCE [LARGE SCALE GENOMIC DNA]</scope>
    <source>
        <strain evidence="2 3">DS6</strain>
    </source>
</reference>
<accession>A0ABV3SYJ9</accession>
<gene>
    <name evidence="2" type="ORF">AB3X52_10340</name>
</gene>
<dbReference type="EMBL" id="JBFPJR010000015">
    <property type="protein sequence ID" value="MEX0428018.1"/>
    <property type="molecule type" value="Genomic_DNA"/>
</dbReference>
<dbReference type="SUPFAM" id="SSF46785">
    <property type="entry name" value="Winged helix' DNA-binding domain"/>
    <property type="match status" value="1"/>
</dbReference>
<comment type="similarity">
    <text evidence="1">Belongs to the ROK (NagC/XylR) family.</text>
</comment>
<dbReference type="InterPro" id="IPR036390">
    <property type="entry name" value="WH_DNA-bd_sf"/>
</dbReference>
<evidence type="ECO:0000256" key="1">
    <source>
        <dbReference type="ARBA" id="ARBA00006479"/>
    </source>
</evidence>
<evidence type="ECO:0000313" key="3">
    <source>
        <dbReference type="Proteomes" id="UP001556631"/>
    </source>
</evidence>
<dbReference type="RefSeq" id="WP_367993942.1">
    <property type="nucleotide sequence ID" value="NZ_JBFPJR010000015.1"/>
</dbReference>
<sequence length="412" mass="42661">MADPDHHPVPPARRARRNGSHELVVDALRAHGPSSQAALARATGLSPATVNNVVRVLQEEGVATVGARNGRQSVVTLAGYNGAVASVQVNVSGVHATLFDFARQARYDETVVFGESSTDQGGDPSIVVDLIDALVGRAGIRVKELAGVAAAMQGPVSTQNGQLLSWARLQMPHWKDVSVAAALKERLGVPVLAENDANLAALAEWTWGAGRGSSHFVYVMCSANVGGGIVVDGKLQRGGDGMAGEIGHMVLEKDGPVCFCGSRGCLTTYLSERSILLALAGSGSAKGSLEEVVEAARRGDGACARVLFEAGHYLGRALANTAKVLAPNVIAIGGAFGRGGSLVFESLRSSVELNSLIAVSPSIRIRNAELWEDGVVLGGLAGVLSAEGRGLSELPSWAKQSDPTAHLPINHS</sequence>
<name>A0ABV3SYJ9_9ACTN</name>
<proteinExistence type="inferred from homology"/>
<dbReference type="Gene3D" id="3.30.420.40">
    <property type="match status" value="2"/>
</dbReference>
<organism evidence="2 3">
    <name type="scientific">Nocardioides eburneus</name>
    <dbReference type="NCBI Taxonomy" id="3231482"/>
    <lineage>
        <taxon>Bacteria</taxon>
        <taxon>Bacillati</taxon>
        <taxon>Actinomycetota</taxon>
        <taxon>Actinomycetes</taxon>
        <taxon>Propionibacteriales</taxon>
        <taxon>Nocardioidaceae</taxon>
        <taxon>Nocardioides</taxon>
    </lineage>
</organism>
<dbReference type="PANTHER" id="PTHR18964">
    <property type="entry name" value="ROK (REPRESSOR, ORF, KINASE) FAMILY"/>
    <property type="match status" value="1"/>
</dbReference>
<dbReference type="Pfam" id="PF13412">
    <property type="entry name" value="HTH_24"/>
    <property type="match status" value="1"/>
</dbReference>
<dbReference type="PANTHER" id="PTHR18964:SF173">
    <property type="entry name" value="GLUCOKINASE"/>
    <property type="match status" value="1"/>
</dbReference>
<protein>
    <submittedName>
        <fullName evidence="2">ROK family protein</fullName>
    </submittedName>
</protein>
<dbReference type="Proteomes" id="UP001556631">
    <property type="component" value="Unassembled WGS sequence"/>
</dbReference>
<dbReference type="Pfam" id="PF00480">
    <property type="entry name" value="ROK"/>
    <property type="match status" value="1"/>
</dbReference>
<keyword evidence="3" id="KW-1185">Reference proteome</keyword>
<dbReference type="InterPro" id="IPR036388">
    <property type="entry name" value="WH-like_DNA-bd_sf"/>
</dbReference>
<dbReference type="SUPFAM" id="SSF53067">
    <property type="entry name" value="Actin-like ATPase domain"/>
    <property type="match status" value="1"/>
</dbReference>
<dbReference type="InterPro" id="IPR000600">
    <property type="entry name" value="ROK"/>
</dbReference>
<dbReference type="Gene3D" id="1.10.10.10">
    <property type="entry name" value="Winged helix-like DNA-binding domain superfamily/Winged helix DNA-binding domain"/>
    <property type="match status" value="1"/>
</dbReference>
<comment type="caution">
    <text evidence="2">The sequence shown here is derived from an EMBL/GenBank/DDBJ whole genome shotgun (WGS) entry which is preliminary data.</text>
</comment>
<dbReference type="InterPro" id="IPR043129">
    <property type="entry name" value="ATPase_NBD"/>
</dbReference>
<evidence type="ECO:0000313" key="2">
    <source>
        <dbReference type="EMBL" id="MEX0428018.1"/>
    </source>
</evidence>